<feature type="non-terminal residue" evidence="8">
    <location>
        <position position="1"/>
    </location>
</feature>
<gene>
    <name evidence="8" type="ORF">AFUS01_LOCUS12555</name>
</gene>
<dbReference type="InterPro" id="IPR018629">
    <property type="entry name" value="XK-rel"/>
</dbReference>
<dbReference type="PANTHER" id="PTHR16024:SF6">
    <property type="entry name" value="XK-RELATED PROTEIN"/>
    <property type="match status" value="1"/>
</dbReference>
<keyword evidence="4 7" id="KW-0812">Transmembrane</keyword>
<evidence type="ECO:0000256" key="1">
    <source>
        <dbReference type="ARBA" id="ARBA00004651"/>
    </source>
</evidence>
<dbReference type="GO" id="GO:0043652">
    <property type="term" value="P:engulfment of apoptotic cell"/>
    <property type="evidence" value="ECO:0007669"/>
    <property type="project" value="TreeGrafter"/>
</dbReference>
<comment type="caution">
    <text evidence="8">The sequence shown here is derived from an EMBL/GenBank/DDBJ whole genome shotgun (WGS) entry which is preliminary data.</text>
</comment>
<dbReference type="GO" id="GO:0070782">
    <property type="term" value="P:phosphatidylserine exposure on apoptotic cell surface"/>
    <property type="evidence" value="ECO:0007669"/>
    <property type="project" value="TreeGrafter"/>
</dbReference>
<proteinExistence type="inferred from homology"/>
<feature type="transmembrane region" description="Helical" evidence="7">
    <location>
        <begin position="56"/>
        <end position="74"/>
    </location>
</feature>
<evidence type="ECO:0000313" key="8">
    <source>
        <dbReference type="EMBL" id="CAG7723468.1"/>
    </source>
</evidence>
<dbReference type="OrthoDB" id="6136301at2759"/>
<dbReference type="InterPro" id="IPR050895">
    <property type="entry name" value="XK-related_scramblase"/>
</dbReference>
<keyword evidence="5 7" id="KW-1133">Transmembrane helix</keyword>
<protein>
    <recommendedName>
        <fullName evidence="7">XK-related protein</fullName>
    </recommendedName>
</protein>
<dbReference type="EMBL" id="CAJVCH010099427">
    <property type="protein sequence ID" value="CAG7723468.1"/>
    <property type="molecule type" value="Genomic_DNA"/>
</dbReference>
<sequence>ESGRDSVNNVLLIFSSEESRAIATDAHPKCETVLCMKPTNQENFPLTKKGMKENSPVSGCTLFFTLLSMMLYLLDTVLDVKLAYDYYRDGYMTYFGLTIGFLLVPGIFILAVNINLRRFPNYYHPWQNVLSHVLNFLLFGPVYRDINILYFGTKNRQKSNGKEGYYHYRTDVEEHFSCELRLFERFLEQGPQVTLQMFIWLRHPEFDRILIGMTILTSGGSVALSMTKFDLFRNIHYKELPILGKACVPRALLYDR</sequence>
<dbReference type="PANTHER" id="PTHR16024">
    <property type="entry name" value="XK-RELATED PROTEIN"/>
    <property type="match status" value="1"/>
</dbReference>
<evidence type="ECO:0000256" key="6">
    <source>
        <dbReference type="ARBA" id="ARBA00023136"/>
    </source>
</evidence>
<keyword evidence="9" id="KW-1185">Reference proteome</keyword>
<organism evidence="8 9">
    <name type="scientific">Allacma fusca</name>
    <dbReference type="NCBI Taxonomy" id="39272"/>
    <lineage>
        <taxon>Eukaryota</taxon>
        <taxon>Metazoa</taxon>
        <taxon>Ecdysozoa</taxon>
        <taxon>Arthropoda</taxon>
        <taxon>Hexapoda</taxon>
        <taxon>Collembola</taxon>
        <taxon>Symphypleona</taxon>
        <taxon>Sminthuridae</taxon>
        <taxon>Allacma</taxon>
    </lineage>
</organism>
<comment type="caution">
    <text evidence="7">Lacks conserved residue(s) required for the propagation of feature annotation.</text>
</comment>
<evidence type="ECO:0000256" key="4">
    <source>
        <dbReference type="ARBA" id="ARBA00022692"/>
    </source>
</evidence>
<dbReference type="Proteomes" id="UP000708208">
    <property type="component" value="Unassembled WGS sequence"/>
</dbReference>
<keyword evidence="3" id="KW-1003">Cell membrane</keyword>
<keyword evidence="6 7" id="KW-0472">Membrane</keyword>
<evidence type="ECO:0000256" key="5">
    <source>
        <dbReference type="ARBA" id="ARBA00022989"/>
    </source>
</evidence>
<feature type="transmembrane region" description="Helical" evidence="7">
    <location>
        <begin position="94"/>
        <end position="116"/>
    </location>
</feature>
<evidence type="ECO:0000256" key="7">
    <source>
        <dbReference type="RuleBase" id="RU910716"/>
    </source>
</evidence>
<name>A0A8J2NYB7_9HEXA</name>
<dbReference type="GO" id="GO:1902742">
    <property type="term" value="P:apoptotic process involved in development"/>
    <property type="evidence" value="ECO:0007669"/>
    <property type="project" value="TreeGrafter"/>
</dbReference>
<evidence type="ECO:0000256" key="2">
    <source>
        <dbReference type="ARBA" id="ARBA00008789"/>
    </source>
</evidence>
<comment type="similarity">
    <text evidence="2 7">Belongs to the XK family.</text>
</comment>
<comment type="subcellular location">
    <subcellularLocation>
        <location evidence="1">Cell membrane</location>
        <topology evidence="1">Multi-pass membrane protein</topology>
    </subcellularLocation>
    <subcellularLocation>
        <location evidence="7">Membrane</location>
        <topology evidence="7">Multi-pass membrane protein</topology>
    </subcellularLocation>
</comment>
<dbReference type="AlphaFoldDB" id="A0A8J2NYB7"/>
<accession>A0A8J2NYB7</accession>
<dbReference type="Pfam" id="PF09815">
    <property type="entry name" value="XK-related"/>
    <property type="match status" value="1"/>
</dbReference>
<evidence type="ECO:0000256" key="3">
    <source>
        <dbReference type="ARBA" id="ARBA00022475"/>
    </source>
</evidence>
<evidence type="ECO:0000313" key="9">
    <source>
        <dbReference type="Proteomes" id="UP000708208"/>
    </source>
</evidence>
<dbReference type="GO" id="GO:0005886">
    <property type="term" value="C:plasma membrane"/>
    <property type="evidence" value="ECO:0007669"/>
    <property type="project" value="UniProtKB-SubCell"/>
</dbReference>
<reference evidence="8" key="1">
    <citation type="submission" date="2021-06" db="EMBL/GenBank/DDBJ databases">
        <authorList>
            <person name="Hodson N. C."/>
            <person name="Mongue J. A."/>
            <person name="Jaron S. K."/>
        </authorList>
    </citation>
    <scope>NUCLEOTIDE SEQUENCE</scope>
</reference>